<evidence type="ECO:0000259" key="18">
    <source>
        <dbReference type="PROSITE" id="PS50053"/>
    </source>
</evidence>
<dbReference type="OrthoDB" id="540503at2759"/>
<keyword evidence="14" id="KW-0275">Fatty acid biosynthesis</keyword>
<dbReference type="Pfam" id="PF02544">
    <property type="entry name" value="Steroid_dh"/>
    <property type="match status" value="1"/>
</dbReference>
<dbReference type="CDD" id="cd01801">
    <property type="entry name" value="Ubl_TECR_like"/>
    <property type="match status" value="1"/>
</dbReference>
<evidence type="ECO:0000256" key="11">
    <source>
        <dbReference type="ARBA" id="ARBA00023002"/>
    </source>
</evidence>
<keyword evidence="5" id="KW-0444">Lipid biosynthesis</keyword>
<keyword evidence="12" id="KW-0443">Lipid metabolism</keyword>
<dbReference type="GO" id="GO:0102758">
    <property type="term" value="F:very-long-chain enoyl-CoA reductase activity"/>
    <property type="evidence" value="ECO:0007669"/>
    <property type="project" value="UniProtKB-EC"/>
</dbReference>
<evidence type="ECO:0000256" key="16">
    <source>
        <dbReference type="ARBA" id="ARBA00058640"/>
    </source>
</evidence>
<feature type="transmembrane region" description="Helical" evidence="17">
    <location>
        <begin position="220"/>
        <end position="243"/>
    </location>
</feature>
<feature type="transmembrane region" description="Helical" evidence="17">
    <location>
        <begin position="275"/>
        <end position="303"/>
    </location>
</feature>
<dbReference type="Gene3D" id="3.10.20.90">
    <property type="entry name" value="Phosphatidylinositol 3-kinase Catalytic Subunit, Chain A, domain 1"/>
    <property type="match status" value="1"/>
</dbReference>
<comment type="subcellular location">
    <subcellularLocation>
        <location evidence="1">Endoplasmic reticulum membrane</location>
        <topology evidence="1">Multi-pass membrane protein</topology>
    </subcellularLocation>
</comment>
<evidence type="ECO:0000313" key="19">
    <source>
        <dbReference type="EMBL" id="KAG2178111.1"/>
    </source>
</evidence>
<keyword evidence="7" id="KW-0256">Endoplasmic reticulum</keyword>
<evidence type="ECO:0000256" key="7">
    <source>
        <dbReference type="ARBA" id="ARBA00022824"/>
    </source>
</evidence>
<dbReference type="PANTHER" id="PTHR10556:SF28">
    <property type="entry name" value="VERY-LONG-CHAIN ENOYL-COA REDUCTASE"/>
    <property type="match status" value="1"/>
</dbReference>
<dbReference type="EC" id="1.3.1.93" evidence="4"/>
<keyword evidence="13 17" id="KW-0472">Membrane</keyword>
<dbReference type="InterPro" id="IPR001104">
    <property type="entry name" value="3-oxo-5_a-steroid_4-DH_C"/>
</dbReference>
<keyword evidence="11" id="KW-0560">Oxidoreductase</keyword>
<comment type="caution">
    <text evidence="19">The sequence shown here is derived from an EMBL/GenBank/DDBJ whole genome shotgun (WGS) entry which is preliminary data.</text>
</comment>
<sequence length="330" mass="38077">SFEMLVGLDIDWSVQPAFKSLLFVSTIMKITVQSRNPKSSTFPLTLDVPGSPSSLKLTDLSKALHAKLPKFYPDRQRLTTEDKKALNLDQTLAEQGLKDGSVVIFKDLGPQIGWRTVFLIEYGGPLLIHPLFYYLQKLIYHDQFVHSPMQKTVYALCMLHFIKRELETVFVHRFSHGTMPFFNVFKNSAHYWFLSGFNLAFWVYGPWFAAGKSAAVRSDVWLYGCVAVWAWAQLSNLMTHITLRNLRPPGSRTRKIPYGYGFDLVSFPNYFFESIAWLAVCFLSTSWSAFLFTIVAVGQMYVWAIKKHKAYKKEFPQYPKNRRAMFPFIA</sequence>
<keyword evidence="9" id="KW-0521">NADP</keyword>
<dbReference type="InterPro" id="IPR000626">
    <property type="entry name" value="Ubiquitin-like_dom"/>
</dbReference>
<dbReference type="PROSITE" id="PS50053">
    <property type="entry name" value="UBIQUITIN_2"/>
    <property type="match status" value="1"/>
</dbReference>
<feature type="non-terminal residue" evidence="19">
    <location>
        <position position="330"/>
    </location>
</feature>
<keyword evidence="10 17" id="KW-1133">Transmembrane helix</keyword>
<feature type="domain" description="Ubiquitin-like" evidence="18">
    <location>
        <begin position="28"/>
        <end position="105"/>
    </location>
</feature>
<reference evidence="19" key="1">
    <citation type="submission" date="2020-12" db="EMBL/GenBank/DDBJ databases">
        <title>Metabolic potential, ecology and presence of endohyphal bacteria is reflected in genomic diversity of Mucoromycotina.</title>
        <authorList>
            <person name="Muszewska A."/>
            <person name="Okrasinska A."/>
            <person name="Steczkiewicz K."/>
            <person name="Drgas O."/>
            <person name="Orlowska M."/>
            <person name="Perlinska-Lenart U."/>
            <person name="Aleksandrzak-Piekarczyk T."/>
            <person name="Szatraj K."/>
            <person name="Zielenkiewicz U."/>
            <person name="Pilsyk S."/>
            <person name="Malc E."/>
            <person name="Mieczkowski P."/>
            <person name="Kruszewska J.S."/>
            <person name="Biernat P."/>
            <person name="Pawlowska J."/>
        </authorList>
    </citation>
    <scope>NUCLEOTIDE SEQUENCE</scope>
    <source>
        <strain evidence="19">WA0000067209</strain>
    </source>
</reference>
<name>A0A8H7PRW2_MORIS</name>
<dbReference type="SUPFAM" id="SSF54236">
    <property type="entry name" value="Ubiquitin-like"/>
    <property type="match status" value="1"/>
</dbReference>
<organism evidence="19 20">
    <name type="scientific">Mortierella isabellina</name>
    <name type="common">Filamentous fungus</name>
    <name type="synonym">Umbelopsis isabellina</name>
    <dbReference type="NCBI Taxonomy" id="91625"/>
    <lineage>
        <taxon>Eukaryota</taxon>
        <taxon>Fungi</taxon>
        <taxon>Fungi incertae sedis</taxon>
        <taxon>Mucoromycota</taxon>
        <taxon>Mucoromycotina</taxon>
        <taxon>Umbelopsidomycetes</taxon>
        <taxon>Umbelopsidales</taxon>
        <taxon>Umbelopsidaceae</taxon>
        <taxon>Umbelopsis</taxon>
    </lineage>
</organism>
<evidence type="ECO:0000256" key="13">
    <source>
        <dbReference type="ARBA" id="ARBA00023136"/>
    </source>
</evidence>
<gene>
    <name evidence="19" type="ORF">INT43_003364</name>
</gene>
<keyword evidence="20" id="KW-1185">Reference proteome</keyword>
<evidence type="ECO:0000256" key="3">
    <source>
        <dbReference type="ARBA" id="ARBA00007742"/>
    </source>
</evidence>
<dbReference type="InterPro" id="IPR039357">
    <property type="entry name" value="SRD5A/TECR"/>
</dbReference>
<dbReference type="PANTHER" id="PTHR10556">
    <property type="entry name" value="3-OXO-5-ALPHA-STEROID 4-DEHYDROGENASE"/>
    <property type="match status" value="1"/>
</dbReference>
<evidence type="ECO:0000256" key="17">
    <source>
        <dbReference type="SAM" id="Phobius"/>
    </source>
</evidence>
<evidence type="ECO:0000256" key="9">
    <source>
        <dbReference type="ARBA" id="ARBA00022857"/>
    </source>
</evidence>
<comment type="similarity">
    <text evidence="3">Belongs to the steroid 5-alpha reductase family.</text>
</comment>
<dbReference type="GO" id="GO:0005789">
    <property type="term" value="C:endoplasmic reticulum membrane"/>
    <property type="evidence" value="ECO:0007669"/>
    <property type="project" value="UniProtKB-SubCell"/>
</dbReference>
<evidence type="ECO:0000256" key="8">
    <source>
        <dbReference type="ARBA" id="ARBA00022832"/>
    </source>
</evidence>
<dbReference type="InterPro" id="IPR029071">
    <property type="entry name" value="Ubiquitin-like_domsf"/>
</dbReference>
<comment type="catalytic activity">
    <reaction evidence="15">
        <text>a very-long-chain 2,3-saturated fatty acyl-CoA + NADP(+) = a very-long-chain (2E)-enoyl-CoA + NADPH + H(+)</text>
        <dbReference type="Rhea" id="RHEA:14473"/>
        <dbReference type="ChEBI" id="CHEBI:15378"/>
        <dbReference type="ChEBI" id="CHEBI:57783"/>
        <dbReference type="ChEBI" id="CHEBI:58349"/>
        <dbReference type="ChEBI" id="CHEBI:83724"/>
        <dbReference type="ChEBI" id="CHEBI:83728"/>
        <dbReference type="EC" id="1.3.1.93"/>
    </reaction>
</comment>
<evidence type="ECO:0000256" key="15">
    <source>
        <dbReference type="ARBA" id="ARBA00051495"/>
    </source>
</evidence>
<dbReference type="PROSITE" id="PS50244">
    <property type="entry name" value="S5A_REDUCTASE"/>
    <property type="match status" value="1"/>
</dbReference>
<evidence type="ECO:0000313" key="20">
    <source>
        <dbReference type="Proteomes" id="UP000654370"/>
    </source>
</evidence>
<evidence type="ECO:0000256" key="6">
    <source>
        <dbReference type="ARBA" id="ARBA00022692"/>
    </source>
</evidence>
<accession>A0A8H7PRW2</accession>
<keyword evidence="6 17" id="KW-0812">Transmembrane</keyword>
<feature type="transmembrane region" description="Helical" evidence="17">
    <location>
        <begin position="189"/>
        <end position="208"/>
    </location>
</feature>
<comment type="pathway">
    <text evidence="2">Lipid metabolism; fatty acid biosynthesis.</text>
</comment>
<protein>
    <recommendedName>
        <fullName evidence="4">very-long-chain enoyl-CoA reductase</fullName>
        <ecNumber evidence="4">1.3.1.93</ecNumber>
    </recommendedName>
</protein>
<dbReference type="EMBL" id="JAEPQZ010000008">
    <property type="protein sequence ID" value="KAG2178111.1"/>
    <property type="molecule type" value="Genomic_DNA"/>
</dbReference>
<evidence type="ECO:0000256" key="5">
    <source>
        <dbReference type="ARBA" id="ARBA00022516"/>
    </source>
</evidence>
<keyword evidence="8" id="KW-0276">Fatty acid metabolism</keyword>
<dbReference type="Proteomes" id="UP000654370">
    <property type="component" value="Unassembled WGS sequence"/>
</dbReference>
<dbReference type="AlphaFoldDB" id="A0A8H7PRW2"/>
<evidence type="ECO:0000256" key="1">
    <source>
        <dbReference type="ARBA" id="ARBA00004477"/>
    </source>
</evidence>
<evidence type="ECO:0000256" key="14">
    <source>
        <dbReference type="ARBA" id="ARBA00023160"/>
    </source>
</evidence>
<evidence type="ECO:0000256" key="2">
    <source>
        <dbReference type="ARBA" id="ARBA00005194"/>
    </source>
</evidence>
<evidence type="ECO:0000256" key="10">
    <source>
        <dbReference type="ARBA" id="ARBA00022989"/>
    </source>
</evidence>
<dbReference type="FunFam" id="1.20.120.1630:FF:000010">
    <property type="entry name" value="Steroid alpha reductase family protein"/>
    <property type="match status" value="1"/>
</dbReference>
<evidence type="ECO:0000256" key="12">
    <source>
        <dbReference type="ARBA" id="ARBA00023098"/>
    </source>
</evidence>
<evidence type="ECO:0000256" key="4">
    <source>
        <dbReference type="ARBA" id="ARBA00012530"/>
    </source>
</evidence>
<dbReference type="Gene3D" id="1.20.120.1630">
    <property type="match status" value="1"/>
</dbReference>
<proteinExistence type="inferred from homology"/>
<comment type="function">
    <text evidence="16">Catalyzes the last of the four reactions of the long-chain fatty acids elongation cycle. This endoplasmic reticulum-bound enzymatic process, allows the addition of 2 carbons to the chain of long- and very long-chain fatty acids/VLCFAs per cycle. This enzyme reduces the trans-2,3-enoyl-CoA fatty acid intermediate to an acyl-CoA that can be further elongated by entering a new cycle of elongation. Thereby, it participates in the production of VLCFAs of different chain lengths that are involved in multiple biological processes as precursors of membrane lipids and lipid mediators.</text>
</comment>
<dbReference type="GO" id="GO:0042761">
    <property type="term" value="P:very long-chain fatty acid biosynthetic process"/>
    <property type="evidence" value="ECO:0007669"/>
    <property type="project" value="TreeGrafter"/>
</dbReference>